<evidence type="ECO:0000313" key="2">
    <source>
        <dbReference type="Proteomes" id="UP000183209"/>
    </source>
</evidence>
<organism evidence="1 2">
    <name type="scientific">Zhouia amylolytica</name>
    <dbReference type="NCBI Taxonomy" id="376730"/>
    <lineage>
        <taxon>Bacteria</taxon>
        <taxon>Pseudomonadati</taxon>
        <taxon>Bacteroidota</taxon>
        <taxon>Flavobacteriia</taxon>
        <taxon>Flavobacteriales</taxon>
        <taxon>Flavobacteriaceae</taxon>
        <taxon>Zhouia</taxon>
    </lineage>
</organism>
<reference evidence="1 2" key="1">
    <citation type="submission" date="2016-10" db="EMBL/GenBank/DDBJ databases">
        <authorList>
            <person name="de Groot N.N."/>
        </authorList>
    </citation>
    <scope>NUCLEOTIDE SEQUENCE [LARGE SCALE GENOMIC DNA]</scope>
    <source>
        <strain evidence="1 2">CGMCC 1.6114</strain>
    </source>
</reference>
<accession>A0A1I6T6P7</accession>
<evidence type="ECO:0000313" key="1">
    <source>
        <dbReference type="EMBL" id="SFS84899.1"/>
    </source>
</evidence>
<name>A0A1I6T6P7_9FLAO</name>
<sequence length="178" mass="20272">MLIFLLIFTACTNNDLSKNVDSLLKKGKYSQLFSQLKYPKNPSKNLIDVRLTPMIDSNFFKLDSSSIAKTKNYIYDLSLNDTIKSLLLSETPNSFSVVGKIFNYKSIDTIMFEKGRSLFIVHALYSLKEVSEPYSLDPLAINKKELSPNTQIIFKMKRTLFGIKVISIESPDIHVSDE</sequence>
<gene>
    <name evidence="1" type="ORF">SAMN04487906_1887</name>
</gene>
<dbReference type="EMBL" id="FPAG01000005">
    <property type="protein sequence ID" value="SFS84899.1"/>
    <property type="molecule type" value="Genomic_DNA"/>
</dbReference>
<dbReference type="Proteomes" id="UP000183209">
    <property type="component" value="Unassembled WGS sequence"/>
</dbReference>
<proteinExistence type="predicted"/>
<dbReference type="AlphaFoldDB" id="A0A1I6T6P7"/>
<protein>
    <submittedName>
        <fullName evidence="1">Uncharacterized protein</fullName>
    </submittedName>
</protein>